<dbReference type="RefSeq" id="WP_141815783.1">
    <property type="nucleotide sequence ID" value="NZ_VFPL01000001.1"/>
</dbReference>
<comment type="caution">
    <text evidence="2">The sequence shown here is derived from an EMBL/GenBank/DDBJ whole genome shotgun (WGS) entry which is preliminary data.</text>
</comment>
<dbReference type="Proteomes" id="UP000322918">
    <property type="component" value="Unassembled WGS sequence"/>
</dbReference>
<dbReference type="AlphaFoldDB" id="A0A5M9H883"/>
<proteinExistence type="predicted"/>
<dbReference type="EMBL" id="VWNE01000017">
    <property type="protein sequence ID" value="KAA8482405.1"/>
    <property type="molecule type" value="Genomic_DNA"/>
</dbReference>
<organism evidence="2 3">
    <name type="scientific">Arcticibacter tournemirensis</name>
    <dbReference type="NCBI Taxonomy" id="699437"/>
    <lineage>
        <taxon>Bacteria</taxon>
        <taxon>Pseudomonadati</taxon>
        <taxon>Bacteroidota</taxon>
        <taxon>Sphingobacteriia</taxon>
        <taxon>Sphingobacteriales</taxon>
        <taxon>Sphingobacteriaceae</taxon>
        <taxon>Arcticibacter</taxon>
    </lineage>
</organism>
<evidence type="ECO:0000313" key="2">
    <source>
        <dbReference type="EMBL" id="KAA8482405.1"/>
    </source>
</evidence>
<reference evidence="2 3" key="1">
    <citation type="submission" date="2019-09" db="EMBL/GenBank/DDBJ databases">
        <title>Pararcticibacter amylolyticus gen. nov., sp. nov., isolated from a rottenly hemp rope, and reclassification of Pedobacter tournemirensis as Pararcticibacter tournemirensis comb. nov.</title>
        <authorList>
            <person name="Cai Y."/>
        </authorList>
    </citation>
    <scope>NUCLEOTIDE SEQUENCE [LARGE SCALE GENOMIC DNA]</scope>
    <source>
        <strain evidence="2 3">TF5-37.2-LB10</strain>
    </source>
</reference>
<sequence>MSGNGTSGLKSSISLGKELSQNGATFEGIADFVSAYSQEESKALLWLLLKCSISGNLLTLNSTERQNLLTFYEHLDGLLSEVYLEYNHGNESINDFPALNSENSGNIQPGIISKKGEKDHV</sequence>
<evidence type="ECO:0000313" key="3">
    <source>
        <dbReference type="Proteomes" id="UP000322918"/>
    </source>
</evidence>
<gene>
    <name evidence="2" type="ORF">F1649_11885</name>
</gene>
<feature type="region of interest" description="Disordered" evidence="1">
    <location>
        <begin position="97"/>
        <end position="121"/>
    </location>
</feature>
<name>A0A5M9H883_9SPHI</name>
<protein>
    <submittedName>
        <fullName evidence="2">Uncharacterized protein</fullName>
    </submittedName>
</protein>
<keyword evidence="3" id="KW-1185">Reference proteome</keyword>
<dbReference type="OrthoDB" id="10006605at2"/>
<evidence type="ECO:0000256" key="1">
    <source>
        <dbReference type="SAM" id="MobiDB-lite"/>
    </source>
</evidence>
<accession>A0A5M9H883</accession>